<organism evidence="3">
    <name type="scientific">Metarhizium acridum (strain CQMa 102)</name>
    <dbReference type="NCBI Taxonomy" id="655827"/>
    <lineage>
        <taxon>Eukaryota</taxon>
        <taxon>Fungi</taxon>
        <taxon>Dikarya</taxon>
        <taxon>Ascomycota</taxon>
        <taxon>Pezizomycotina</taxon>
        <taxon>Sordariomycetes</taxon>
        <taxon>Hypocreomycetidae</taxon>
        <taxon>Hypocreales</taxon>
        <taxon>Clavicipitaceae</taxon>
        <taxon>Metarhizium</taxon>
    </lineage>
</organism>
<accession>E9E8J0</accession>
<dbReference type="OrthoDB" id="5151401at2759"/>
<dbReference type="Proteomes" id="UP000002499">
    <property type="component" value="Unassembled WGS sequence"/>
</dbReference>
<feature type="region of interest" description="Disordered" evidence="1">
    <location>
        <begin position="45"/>
        <end position="73"/>
    </location>
</feature>
<dbReference type="EMBL" id="GL698521">
    <property type="protein sequence ID" value="EFY87821.1"/>
    <property type="molecule type" value="Genomic_DNA"/>
</dbReference>
<evidence type="ECO:0000313" key="2">
    <source>
        <dbReference type="EMBL" id="EFY87821.1"/>
    </source>
</evidence>
<keyword evidence="3" id="KW-1185">Reference proteome</keyword>
<dbReference type="AlphaFoldDB" id="E9E8J0"/>
<protein>
    <submittedName>
        <fullName evidence="2">Uncharacterized protein</fullName>
    </submittedName>
</protein>
<dbReference type="InParanoid" id="E9E8J0"/>
<reference evidence="2 3" key="1">
    <citation type="journal article" date="2011" name="PLoS Genet.">
        <title>Genome sequencing and comparative transcriptomics of the model entomopathogenic fungi Metarhizium anisopliae and M. acridum.</title>
        <authorList>
            <person name="Gao Q."/>
            <person name="Jin K."/>
            <person name="Ying S.H."/>
            <person name="Zhang Y."/>
            <person name="Xiao G."/>
            <person name="Shang Y."/>
            <person name="Duan Z."/>
            <person name="Hu X."/>
            <person name="Xie X.Q."/>
            <person name="Zhou G."/>
            <person name="Peng G."/>
            <person name="Luo Z."/>
            <person name="Huang W."/>
            <person name="Wang B."/>
            <person name="Fang W."/>
            <person name="Wang S."/>
            <person name="Zhong Y."/>
            <person name="Ma L.J."/>
            <person name="St Leger R.J."/>
            <person name="Zhao G.P."/>
            <person name="Pei Y."/>
            <person name="Feng M.G."/>
            <person name="Xia Y."/>
            <person name="Wang C."/>
        </authorList>
    </citation>
    <scope>NUCLEOTIDE SEQUENCE [LARGE SCALE GENOMIC DNA]</scope>
    <source>
        <strain evidence="2 3">CQMa 102</strain>
    </source>
</reference>
<gene>
    <name evidence="2" type="ORF">MAC_06188</name>
</gene>
<evidence type="ECO:0000313" key="3">
    <source>
        <dbReference type="Proteomes" id="UP000002499"/>
    </source>
</evidence>
<name>E9E8J0_METAQ</name>
<dbReference type="HOGENOM" id="CLU_200665_0_0_1"/>
<sequence length="73" mass="8121">MPSAQDIASKLAYITGQLTAGGTNAQMKAWYDEYKKLNVELKEAKAMQKKNPKDPNDLQDPKDLNDPKDPKAT</sequence>
<evidence type="ECO:0000256" key="1">
    <source>
        <dbReference type="SAM" id="MobiDB-lite"/>
    </source>
</evidence>
<proteinExistence type="predicted"/>